<evidence type="ECO:0000256" key="2">
    <source>
        <dbReference type="SAM" id="Phobius"/>
    </source>
</evidence>
<feature type="region of interest" description="Disordered" evidence="1">
    <location>
        <begin position="98"/>
        <end position="122"/>
    </location>
</feature>
<keyword evidence="2" id="KW-0472">Membrane</keyword>
<feature type="transmembrane region" description="Helical" evidence="2">
    <location>
        <begin position="164"/>
        <end position="185"/>
    </location>
</feature>
<comment type="caution">
    <text evidence="3">The sequence shown here is derived from an EMBL/GenBank/DDBJ whole genome shotgun (WGS) entry which is preliminary data.</text>
</comment>
<feature type="region of interest" description="Disordered" evidence="1">
    <location>
        <begin position="222"/>
        <end position="254"/>
    </location>
</feature>
<name>A0ABD2YIB3_9GENT</name>
<dbReference type="EMBL" id="JBJUIK010000013">
    <property type="protein sequence ID" value="KAL3505607.1"/>
    <property type="molecule type" value="Genomic_DNA"/>
</dbReference>
<gene>
    <name evidence="3" type="ORF">ACH5RR_030989</name>
</gene>
<proteinExistence type="predicted"/>
<evidence type="ECO:0000313" key="3">
    <source>
        <dbReference type="EMBL" id="KAL3505607.1"/>
    </source>
</evidence>
<dbReference type="PANTHER" id="PTHR34188:SF5">
    <property type="entry name" value="OS05G0131900 PROTEIN"/>
    <property type="match status" value="1"/>
</dbReference>
<evidence type="ECO:0008006" key="5">
    <source>
        <dbReference type="Google" id="ProtNLM"/>
    </source>
</evidence>
<keyword evidence="4" id="KW-1185">Reference proteome</keyword>
<evidence type="ECO:0000256" key="1">
    <source>
        <dbReference type="SAM" id="MobiDB-lite"/>
    </source>
</evidence>
<dbReference type="AlphaFoldDB" id="A0ABD2YIB3"/>
<accession>A0ABD2YIB3</accession>
<sequence length="254" mass="27155">MDHVFFTDRDYEEDIESHGTMNEEASPVPVSSAKLENTFPVKVSTGFDLSVVAEKGENLGSNPKCGDELFGESVEVLIEIDNKVGAVVAADLAEKKMDKEKRKSASAKKPPKPPRPPRGLSLDAADQKLIKELAELAMIKRAKVERIKALKKMKAAKASSSTSLSSSGSLFAMLCTVIFCVVIICQGMSSRNNAAVSFHSPLLSSGGSDSRFIVAQDRTNLSGSAKNSSHSEPPNLAEHVSGLDTENFGKRATG</sequence>
<dbReference type="PANTHER" id="PTHR34188">
    <property type="entry name" value="OS01G0299500 PROTEIN"/>
    <property type="match status" value="1"/>
</dbReference>
<dbReference type="Proteomes" id="UP001630127">
    <property type="component" value="Unassembled WGS sequence"/>
</dbReference>
<reference evidence="3 4" key="1">
    <citation type="submission" date="2024-11" db="EMBL/GenBank/DDBJ databases">
        <title>A near-complete genome assembly of Cinchona calisaya.</title>
        <authorList>
            <person name="Lian D.C."/>
            <person name="Zhao X.W."/>
            <person name="Wei L."/>
        </authorList>
    </citation>
    <scope>NUCLEOTIDE SEQUENCE [LARGE SCALE GENOMIC DNA]</scope>
    <source>
        <tissue evidence="3">Nenye</tissue>
    </source>
</reference>
<protein>
    <recommendedName>
        <fullName evidence="5">Transmembrane protein</fullName>
    </recommendedName>
</protein>
<evidence type="ECO:0000313" key="4">
    <source>
        <dbReference type="Proteomes" id="UP001630127"/>
    </source>
</evidence>
<keyword evidence="2" id="KW-0812">Transmembrane</keyword>
<feature type="compositionally biased region" description="Polar residues" evidence="1">
    <location>
        <begin position="222"/>
        <end position="232"/>
    </location>
</feature>
<organism evidence="3 4">
    <name type="scientific">Cinchona calisaya</name>
    <dbReference type="NCBI Taxonomy" id="153742"/>
    <lineage>
        <taxon>Eukaryota</taxon>
        <taxon>Viridiplantae</taxon>
        <taxon>Streptophyta</taxon>
        <taxon>Embryophyta</taxon>
        <taxon>Tracheophyta</taxon>
        <taxon>Spermatophyta</taxon>
        <taxon>Magnoliopsida</taxon>
        <taxon>eudicotyledons</taxon>
        <taxon>Gunneridae</taxon>
        <taxon>Pentapetalae</taxon>
        <taxon>asterids</taxon>
        <taxon>lamiids</taxon>
        <taxon>Gentianales</taxon>
        <taxon>Rubiaceae</taxon>
        <taxon>Cinchonoideae</taxon>
        <taxon>Cinchoneae</taxon>
        <taxon>Cinchona</taxon>
    </lineage>
</organism>
<keyword evidence="2" id="KW-1133">Transmembrane helix</keyword>